<dbReference type="InterPro" id="IPR055247">
    <property type="entry name" value="InsJ-like_HTH"/>
</dbReference>
<dbReference type="KEGG" id="fsl:EJO69_11550"/>
<organism evidence="6 8">
    <name type="scientific">Flaviflexus salsibiostraticola</name>
    <dbReference type="NCBI Taxonomy" id="1282737"/>
    <lineage>
        <taxon>Bacteria</taxon>
        <taxon>Bacillati</taxon>
        <taxon>Actinomycetota</taxon>
        <taxon>Actinomycetes</taxon>
        <taxon>Actinomycetales</taxon>
        <taxon>Actinomycetaceae</taxon>
        <taxon>Flaviflexus</taxon>
    </lineage>
</organism>
<evidence type="ECO:0000256" key="1">
    <source>
        <dbReference type="ARBA" id="ARBA00038232"/>
    </source>
</evidence>
<dbReference type="EMBL" id="CP034438">
    <property type="protein sequence ID" value="AZN29210.1"/>
    <property type="molecule type" value="Genomic_DNA"/>
</dbReference>
<dbReference type="Gene3D" id="1.10.10.10">
    <property type="entry name" value="Winged helix-like DNA-binding domain superfamily/Winged helix DNA-binding domain"/>
    <property type="match status" value="1"/>
</dbReference>
<dbReference type="InterPro" id="IPR036388">
    <property type="entry name" value="WH-like_DNA-bd_sf"/>
</dbReference>
<feature type="region of interest" description="Disordered" evidence="2">
    <location>
        <begin position="107"/>
        <end position="141"/>
    </location>
</feature>
<proteinExistence type="inferred from homology"/>
<feature type="domain" description="Insertion element IS150 protein InsJ-like helix-turn-helix" evidence="3">
    <location>
        <begin position="68"/>
        <end position="120"/>
    </location>
</feature>
<evidence type="ECO:0000256" key="2">
    <source>
        <dbReference type="SAM" id="MobiDB-lite"/>
    </source>
</evidence>
<evidence type="ECO:0000313" key="8">
    <source>
        <dbReference type="Proteomes" id="UP000270021"/>
    </source>
</evidence>
<dbReference type="AlphaFoldDB" id="A0A3Q8WTB9"/>
<keyword evidence="8" id="KW-1185">Reference proteome</keyword>
<evidence type="ECO:0000313" key="6">
    <source>
        <dbReference type="EMBL" id="AZN29848.1"/>
    </source>
</evidence>
<dbReference type="OrthoDB" id="3267704at2"/>
<dbReference type="KEGG" id="fsl:EJO69_03385"/>
<dbReference type="PANTHER" id="PTHR33795:SF1">
    <property type="entry name" value="INSERTION ELEMENT IS150 PROTEIN INSJ"/>
    <property type="match status" value="1"/>
</dbReference>
<dbReference type="Pfam" id="PF13518">
    <property type="entry name" value="HTH_28"/>
    <property type="match status" value="1"/>
</dbReference>
<dbReference type="EMBL" id="CP034438">
    <property type="protein sequence ID" value="AZN30868.1"/>
    <property type="molecule type" value="Genomic_DNA"/>
</dbReference>
<gene>
    <name evidence="4" type="ORF">EJO69_02025</name>
    <name evidence="5" type="ORF">EJO69_03385</name>
    <name evidence="6" type="ORF">EJO69_05680</name>
    <name evidence="7" type="ORF">EJO69_11550</name>
</gene>
<comment type="similarity">
    <text evidence="1">Belongs to the IS150/IS1296 orfA family.</text>
</comment>
<dbReference type="GO" id="GO:0043565">
    <property type="term" value="F:sequence-specific DNA binding"/>
    <property type="evidence" value="ECO:0007669"/>
    <property type="project" value="InterPro"/>
</dbReference>
<dbReference type="PANTHER" id="PTHR33795">
    <property type="entry name" value="INSERTION ELEMENT IS150 PROTEIN INSJ"/>
    <property type="match status" value="1"/>
</dbReference>
<reference evidence="6 8" key="1">
    <citation type="submission" date="2018-12" db="EMBL/GenBank/DDBJ databases">
        <title>Complete genome sequence of Flaviflexus salsibiostraticola KCTC 33148.</title>
        <authorList>
            <person name="Bae J.-W."/>
        </authorList>
    </citation>
    <scope>NUCLEOTIDE SEQUENCE [LARGE SCALE GENOMIC DNA]</scope>
    <source>
        <strain evidence="6 8">KCTC 33148</strain>
    </source>
</reference>
<dbReference type="KEGG" id="fsl:EJO69_05680"/>
<dbReference type="InterPro" id="IPR010921">
    <property type="entry name" value="Trp_repressor/repl_initiator"/>
</dbReference>
<dbReference type="EMBL" id="CP034438">
    <property type="protein sequence ID" value="AZN29848.1"/>
    <property type="molecule type" value="Genomic_DNA"/>
</dbReference>
<dbReference type="KEGG" id="fsl:EJO69_02025"/>
<dbReference type="SUPFAM" id="SSF48295">
    <property type="entry name" value="TrpR-like"/>
    <property type="match status" value="1"/>
</dbReference>
<dbReference type="EMBL" id="CP034438">
    <property type="protein sequence ID" value="AZN29455.1"/>
    <property type="molecule type" value="Genomic_DNA"/>
</dbReference>
<name>A0A3Q8WTB9_9ACTO</name>
<dbReference type="InterPro" id="IPR052057">
    <property type="entry name" value="IS150/IS1296_orfA-like"/>
</dbReference>
<accession>A0A3Q8WTB9</accession>
<evidence type="ECO:0000259" key="3">
    <source>
        <dbReference type="Pfam" id="PF13518"/>
    </source>
</evidence>
<evidence type="ECO:0000313" key="5">
    <source>
        <dbReference type="EMBL" id="AZN29455.1"/>
    </source>
</evidence>
<dbReference type="Proteomes" id="UP000270021">
    <property type="component" value="Chromosome"/>
</dbReference>
<sequence>MYLRSLLSPQQREEAVGLFERGYGAWFVATRLCVPEGRVARLYDRWRIHGRLCLMNKPTRTQHSYEKKKVVVERVLAGESKPALAQEFQLSSPKLIDAWVRRYRDEGEAGLRPKPKGRPRKDDDAPPRQLSELEQVQRENERLRAENAYLKKLRDLRDQGHR</sequence>
<protein>
    <submittedName>
        <fullName evidence="6">Helix-turn-helix domain-containing protein</fullName>
    </submittedName>
</protein>
<evidence type="ECO:0000313" key="4">
    <source>
        <dbReference type="EMBL" id="AZN29210.1"/>
    </source>
</evidence>
<evidence type="ECO:0000313" key="7">
    <source>
        <dbReference type="EMBL" id="AZN30868.1"/>
    </source>
</evidence>